<gene>
    <name evidence="2" type="ORF">PENSTE_c014G03887</name>
</gene>
<comment type="caution">
    <text evidence="2">The sequence shown here is derived from an EMBL/GenBank/DDBJ whole genome shotgun (WGS) entry which is preliminary data.</text>
</comment>
<protein>
    <submittedName>
        <fullName evidence="2">Uncharacterized protein</fullName>
    </submittedName>
</protein>
<evidence type="ECO:0000313" key="2">
    <source>
        <dbReference type="EMBL" id="OQE19808.1"/>
    </source>
</evidence>
<proteinExistence type="predicted"/>
<keyword evidence="3" id="KW-1185">Reference proteome</keyword>
<dbReference type="Pfam" id="PF12520">
    <property type="entry name" value="DUF3723"/>
    <property type="match status" value="1"/>
</dbReference>
<reference evidence="3" key="1">
    <citation type="journal article" date="2017" name="Nat. Microbiol.">
        <title>Global analysis of biosynthetic gene clusters reveals vast potential of secondary metabolite production in Penicillium species.</title>
        <authorList>
            <person name="Nielsen J.C."/>
            <person name="Grijseels S."/>
            <person name="Prigent S."/>
            <person name="Ji B."/>
            <person name="Dainat J."/>
            <person name="Nielsen K.F."/>
            <person name="Frisvad J.C."/>
            <person name="Workman M."/>
            <person name="Nielsen J."/>
        </authorList>
    </citation>
    <scope>NUCLEOTIDE SEQUENCE [LARGE SCALE GENOMIC DNA]</scope>
    <source>
        <strain evidence="3">IBT 24891</strain>
    </source>
</reference>
<organism evidence="2 3">
    <name type="scientific">Penicillium steckii</name>
    <dbReference type="NCBI Taxonomy" id="303698"/>
    <lineage>
        <taxon>Eukaryota</taxon>
        <taxon>Fungi</taxon>
        <taxon>Dikarya</taxon>
        <taxon>Ascomycota</taxon>
        <taxon>Pezizomycotina</taxon>
        <taxon>Eurotiomycetes</taxon>
        <taxon>Eurotiomycetidae</taxon>
        <taxon>Eurotiales</taxon>
        <taxon>Aspergillaceae</taxon>
        <taxon>Penicillium</taxon>
    </lineage>
</organism>
<name>A0A1V6T0C7_9EURO</name>
<accession>A0A1V6T0C7</accession>
<dbReference type="Proteomes" id="UP000191285">
    <property type="component" value="Unassembled WGS sequence"/>
</dbReference>
<sequence length="838" mass="95386">MDSTELDVALQLEAATLGSVKVRQLNQLVFEDIDVQGSRALNQSRIKNIIHRFDHEGCRRTDPLTWIPCEVSKSVLELLLQANFQSLRLNYPIDLELEEGSELLCLQGQHRITAALEWLPPNDLWWNLIIYDSDKLNDGCRKRLREAENGSQIFSDGEIFRNIRHYQLRGEEQPAQEWLAKWSTSKCRDFNRIYSPKTGQVQRKILANKLDKLLAFPALWVHWLMGTHLTNLNCPEELSAYLHKIHSAWVALTCGSTQALDPDTVELLHGRYPRLSLNDRRYIRQIFENNLAFPRVSDPASRSQLLQASLSYTEMIPSLHLFLENTKYLRTMADVLKKALPPKCKGTIRQVMLRSFAPPLTGRIQVSENDFEEGRPEEENDQFWSAYRQCFLFAMRHFYGLTDLRPKGHSQSIKSHQKLERLDLWKRFEYLLCHLGFAVNGPQEVRAPMNTEYVAVQSLLSRLRPPDLFEYDHSVLSECSSYVANILTQIKPRSMGAPRPFQSTDSTQKWALTRRCGMTDWDTFFSDRRYIFLQNIYALDDEPREDVTSFAVKRDIFKSFFPSDGLNVLAETFSDAVHKGETTNIHSNAASAGSPHQRDVPMSNTTDVHIEENDPSDSQAIHVPGNQDIEMPDEHSDNTIRLLTNDNVNINPSQMIMQSHPGPIASFGKANSEDNFALSITSQSSAACKCRTDMTADLFWASYKHTLSSLSSVIFFGLSNRDVLFFRLSNAQPILNIAPEVGSGWCAKAEDLPGQHSPTLRTLARAEIQSQAMKGGMFFYGDIQDLSFRSTLKPCTPMAAIVLPFFDTGDETWKLEQSRNAGTVIQAFSQTRSMSPID</sequence>
<feature type="region of interest" description="Disordered" evidence="1">
    <location>
        <begin position="611"/>
        <end position="632"/>
    </location>
</feature>
<dbReference type="OrthoDB" id="4227485at2759"/>
<evidence type="ECO:0000313" key="3">
    <source>
        <dbReference type="Proteomes" id="UP000191285"/>
    </source>
</evidence>
<dbReference type="EMBL" id="MLKD01000014">
    <property type="protein sequence ID" value="OQE19808.1"/>
    <property type="molecule type" value="Genomic_DNA"/>
</dbReference>
<evidence type="ECO:0000256" key="1">
    <source>
        <dbReference type="SAM" id="MobiDB-lite"/>
    </source>
</evidence>
<dbReference type="STRING" id="303698.A0A1V6T0C7"/>
<dbReference type="InterPro" id="IPR022198">
    <property type="entry name" value="DUF3723"/>
</dbReference>
<dbReference type="AlphaFoldDB" id="A0A1V6T0C7"/>